<dbReference type="PANTHER" id="PTHR45824:SF29">
    <property type="entry name" value="GH16843P"/>
    <property type="match status" value="1"/>
</dbReference>
<dbReference type="PROSITE" id="PS50191">
    <property type="entry name" value="CRAL_TRIO"/>
    <property type="match status" value="1"/>
</dbReference>
<feature type="domain" description="CRAL-TRIO" evidence="1">
    <location>
        <begin position="119"/>
        <end position="273"/>
    </location>
</feature>
<name>A0AAV1IGF2_9CHLO</name>
<dbReference type="InterPro" id="IPR036273">
    <property type="entry name" value="CRAL/TRIO_N_dom_sf"/>
</dbReference>
<protein>
    <recommendedName>
        <fullName evidence="1">CRAL-TRIO domain-containing protein</fullName>
    </recommendedName>
</protein>
<dbReference type="PANTHER" id="PTHR45824">
    <property type="entry name" value="GH16843P"/>
    <property type="match status" value="1"/>
</dbReference>
<dbReference type="SUPFAM" id="SSF52087">
    <property type="entry name" value="CRAL/TRIO domain"/>
    <property type="match status" value="1"/>
</dbReference>
<organism evidence="2 3">
    <name type="scientific">Coccomyxa viridis</name>
    <dbReference type="NCBI Taxonomy" id="1274662"/>
    <lineage>
        <taxon>Eukaryota</taxon>
        <taxon>Viridiplantae</taxon>
        <taxon>Chlorophyta</taxon>
        <taxon>core chlorophytes</taxon>
        <taxon>Trebouxiophyceae</taxon>
        <taxon>Trebouxiophyceae incertae sedis</taxon>
        <taxon>Coccomyxaceae</taxon>
        <taxon>Coccomyxa</taxon>
    </lineage>
</organism>
<comment type="caution">
    <text evidence="2">The sequence shown here is derived from an EMBL/GenBank/DDBJ whole genome shotgun (WGS) entry which is preliminary data.</text>
</comment>
<dbReference type="InterPro" id="IPR036865">
    <property type="entry name" value="CRAL-TRIO_dom_sf"/>
</dbReference>
<dbReference type="SMART" id="SM00516">
    <property type="entry name" value="SEC14"/>
    <property type="match status" value="1"/>
</dbReference>
<dbReference type="CDD" id="cd00170">
    <property type="entry name" value="SEC14"/>
    <property type="match status" value="1"/>
</dbReference>
<dbReference type="InterPro" id="IPR001251">
    <property type="entry name" value="CRAL-TRIO_dom"/>
</dbReference>
<evidence type="ECO:0000259" key="1">
    <source>
        <dbReference type="PROSITE" id="PS50191"/>
    </source>
</evidence>
<gene>
    <name evidence="2" type="ORF">CVIRNUC_008483</name>
</gene>
<accession>A0AAV1IGF2</accession>
<dbReference type="GO" id="GO:0008526">
    <property type="term" value="F:phosphatidylinositol transfer activity"/>
    <property type="evidence" value="ECO:0007669"/>
    <property type="project" value="TreeGrafter"/>
</dbReference>
<dbReference type="Proteomes" id="UP001314263">
    <property type="component" value="Unassembled WGS sequence"/>
</dbReference>
<evidence type="ECO:0000313" key="3">
    <source>
        <dbReference type="Proteomes" id="UP001314263"/>
    </source>
</evidence>
<dbReference type="EMBL" id="CAUYUE010000012">
    <property type="protein sequence ID" value="CAK0785277.1"/>
    <property type="molecule type" value="Genomic_DNA"/>
</dbReference>
<dbReference type="Gene3D" id="3.40.525.10">
    <property type="entry name" value="CRAL-TRIO lipid binding domain"/>
    <property type="match status" value="1"/>
</dbReference>
<dbReference type="AlphaFoldDB" id="A0AAV1IGF2"/>
<dbReference type="SUPFAM" id="SSF46938">
    <property type="entry name" value="CRAL/TRIO N-terminal domain"/>
    <property type="match status" value="1"/>
</dbReference>
<reference evidence="2 3" key="1">
    <citation type="submission" date="2023-10" db="EMBL/GenBank/DDBJ databases">
        <authorList>
            <person name="Maclean D."/>
            <person name="Macfadyen A."/>
        </authorList>
    </citation>
    <scope>NUCLEOTIDE SEQUENCE [LARGE SCALE GENOMIC DNA]</scope>
</reference>
<sequence length="312" mass="34508">MATVQALKPCTESEIKFADGQKAPPAGQQAIAVDAMLASRQAQICSADMAAVRGRLTPEQSKRCSDQTINQFLRATVSNIDQAVKRLQETLDWRQEADVEHITCTACLADPRAHYMHPVGFDRLGRPVLYSCLQLAANRSVEDNRRHMIATFEQAIRLMRPPVEQWVWVSDFHGFGFSDLNPRIADTFLDLSAKHYPERLGAFLVIGAPFIFNGLWSVVQPLVDAATRKKIHMLSYDVGSAPSALEAALIDFFPADLAQWLLKEMAQNRDRSLESKKMYPFTSPGTAASGTVVDGHDVRGPASMLAALQLEP</sequence>
<dbReference type="InterPro" id="IPR052578">
    <property type="entry name" value="PI_Transfer_CRAL-TRIO"/>
</dbReference>
<evidence type="ECO:0000313" key="2">
    <source>
        <dbReference type="EMBL" id="CAK0785277.1"/>
    </source>
</evidence>
<keyword evidence="3" id="KW-1185">Reference proteome</keyword>
<dbReference type="Pfam" id="PF00650">
    <property type="entry name" value="CRAL_TRIO"/>
    <property type="match status" value="1"/>
</dbReference>
<proteinExistence type="predicted"/>